<feature type="compositionally biased region" description="Basic and acidic residues" evidence="1">
    <location>
        <begin position="56"/>
        <end position="84"/>
    </location>
</feature>
<evidence type="ECO:0000313" key="2">
    <source>
        <dbReference type="EMBL" id="OJJ53236.1"/>
    </source>
</evidence>
<dbReference type="GeneID" id="63769147"/>
<keyword evidence="3" id="KW-1185">Reference proteome</keyword>
<dbReference type="AlphaFoldDB" id="A0A1L9T1C2"/>
<organism evidence="2 3">
    <name type="scientific">Aspergillus sydowii CBS 593.65</name>
    <dbReference type="NCBI Taxonomy" id="1036612"/>
    <lineage>
        <taxon>Eukaryota</taxon>
        <taxon>Fungi</taxon>
        <taxon>Dikarya</taxon>
        <taxon>Ascomycota</taxon>
        <taxon>Pezizomycotina</taxon>
        <taxon>Eurotiomycetes</taxon>
        <taxon>Eurotiomycetidae</taxon>
        <taxon>Eurotiales</taxon>
        <taxon>Aspergillaceae</taxon>
        <taxon>Aspergillus</taxon>
        <taxon>Aspergillus subgen. Nidulantes</taxon>
    </lineage>
</organism>
<gene>
    <name evidence="2" type="ORF">ASPSYDRAFT_95056</name>
</gene>
<feature type="compositionally biased region" description="Basic and acidic residues" evidence="1">
    <location>
        <begin position="99"/>
        <end position="109"/>
    </location>
</feature>
<sequence>MTASFTTQRQRPALLIPSRRALSAPRKAPTSSSGTGAPPPPPTLVIHSSASAEIARAADHLQDQSKAENREEGKSKGLENRTIEADFTAAPQPFLDPPLWERMKSAGGS</sequence>
<accession>A0A1L9T1C2</accession>
<evidence type="ECO:0000313" key="3">
    <source>
        <dbReference type="Proteomes" id="UP000184356"/>
    </source>
</evidence>
<name>A0A1L9T1C2_9EURO</name>
<dbReference type="VEuPathDB" id="FungiDB:ASPSYDRAFT_95056"/>
<dbReference type="RefSeq" id="XP_040697042.1">
    <property type="nucleotide sequence ID" value="XM_040853074.1"/>
</dbReference>
<proteinExistence type="predicted"/>
<dbReference type="EMBL" id="KV878598">
    <property type="protein sequence ID" value="OJJ53236.1"/>
    <property type="molecule type" value="Genomic_DNA"/>
</dbReference>
<feature type="compositionally biased region" description="Polar residues" evidence="1">
    <location>
        <begin position="1"/>
        <end position="10"/>
    </location>
</feature>
<feature type="region of interest" description="Disordered" evidence="1">
    <location>
        <begin position="1"/>
        <end position="109"/>
    </location>
</feature>
<dbReference type="OrthoDB" id="4510874at2759"/>
<dbReference type="Proteomes" id="UP000184356">
    <property type="component" value="Unassembled WGS sequence"/>
</dbReference>
<evidence type="ECO:0000256" key="1">
    <source>
        <dbReference type="SAM" id="MobiDB-lite"/>
    </source>
</evidence>
<protein>
    <submittedName>
        <fullName evidence="2">Uncharacterized protein</fullName>
    </submittedName>
</protein>
<reference evidence="3" key="1">
    <citation type="journal article" date="2017" name="Genome Biol.">
        <title>Comparative genomics reveals high biological diversity and specific adaptations in the industrially and medically important fungal genus Aspergillus.</title>
        <authorList>
            <person name="de Vries R.P."/>
            <person name="Riley R."/>
            <person name="Wiebenga A."/>
            <person name="Aguilar-Osorio G."/>
            <person name="Amillis S."/>
            <person name="Uchima C.A."/>
            <person name="Anderluh G."/>
            <person name="Asadollahi M."/>
            <person name="Askin M."/>
            <person name="Barry K."/>
            <person name="Battaglia E."/>
            <person name="Bayram O."/>
            <person name="Benocci T."/>
            <person name="Braus-Stromeyer S.A."/>
            <person name="Caldana C."/>
            <person name="Canovas D."/>
            <person name="Cerqueira G.C."/>
            <person name="Chen F."/>
            <person name="Chen W."/>
            <person name="Choi C."/>
            <person name="Clum A."/>
            <person name="Dos Santos R.A."/>
            <person name="Damasio A.R."/>
            <person name="Diallinas G."/>
            <person name="Emri T."/>
            <person name="Fekete E."/>
            <person name="Flipphi M."/>
            <person name="Freyberg S."/>
            <person name="Gallo A."/>
            <person name="Gournas C."/>
            <person name="Habgood R."/>
            <person name="Hainaut M."/>
            <person name="Harispe M.L."/>
            <person name="Henrissat B."/>
            <person name="Hilden K.S."/>
            <person name="Hope R."/>
            <person name="Hossain A."/>
            <person name="Karabika E."/>
            <person name="Karaffa L."/>
            <person name="Karanyi Z."/>
            <person name="Krasevec N."/>
            <person name="Kuo A."/>
            <person name="Kusch H."/>
            <person name="LaButti K."/>
            <person name="Lagendijk E.L."/>
            <person name="Lapidus A."/>
            <person name="Levasseur A."/>
            <person name="Lindquist E."/>
            <person name="Lipzen A."/>
            <person name="Logrieco A.F."/>
            <person name="MacCabe A."/>
            <person name="Maekelae M.R."/>
            <person name="Malavazi I."/>
            <person name="Melin P."/>
            <person name="Meyer V."/>
            <person name="Mielnichuk N."/>
            <person name="Miskei M."/>
            <person name="Molnar A.P."/>
            <person name="Mule G."/>
            <person name="Ngan C.Y."/>
            <person name="Orejas M."/>
            <person name="Orosz E."/>
            <person name="Ouedraogo J.P."/>
            <person name="Overkamp K.M."/>
            <person name="Park H.-S."/>
            <person name="Perrone G."/>
            <person name="Piumi F."/>
            <person name="Punt P.J."/>
            <person name="Ram A.F."/>
            <person name="Ramon A."/>
            <person name="Rauscher S."/>
            <person name="Record E."/>
            <person name="Riano-Pachon D.M."/>
            <person name="Robert V."/>
            <person name="Roehrig J."/>
            <person name="Ruller R."/>
            <person name="Salamov A."/>
            <person name="Salih N.S."/>
            <person name="Samson R.A."/>
            <person name="Sandor E."/>
            <person name="Sanguinetti M."/>
            <person name="Schuetze T."/>
            <person name="Sepcic K."/>
            <person name="Shelest E."/>
            <person name="Sherlock G."/>
            <person name="Sophianopoulou V."/>
            <person name="Squina F.M."/>
            <person name="Sun H."/>
            <person name="Susca A."/>
            <person name="Todd R.B."/>
            <person name="Tsang A."/>
            <person name="Unkles S.E."/>
            <person name="van de Wiele N."/>
            <person name="van Rossen-Uffink D."/>
            <person name="Oliveira J.V."/>
            <person name="Vesth T.C."/>
            <person name="Visser J."/>
            <person name="Yu J.-H."/>
            <person name="Zhou M."/>
            <person name="Andersen M.R."/>
            <person name="Archer D.B."/>
            <person name="Baker S.E."/>
            <person name="Benoit I."/>
            <person name="Brakhage A.A."/>
            <person name="Braus G.H."/>
            <person name="Fischer R."/>
            <person name="Frisvad J.C."/>
            <person name="Goldman G.H."/>
            <person name="Houbraken J."/>
            <person name="Oakley B."/>
            <person name="Pocsi I."/>
            <person name="Scazzocchio C."/>
            <person name="Seiboth B."/>
            <person name="vanKuyk P.A."/>
            <person name="Wortman J."/>
            <person name="Dyer P.S."/>
            <person name="Grigoriev I.V."/>
        </authorList>
    </citation>
    <scope>NUCLEOTIDE SEQUENCE [LARGE SCALE GENOMIC DNA]</scope>
    <source>
        <strain evidence="3">CBS 593.65</strain>
    </source>
</reference>